<reference evidence="2" key="1">
    <citation type="submission" date="2019-05" db="EMBL/GenBank/DDBJ databases">
        <title>Complete genome sequencing of Absiella argi strain JCM 30884.</title>
        <authorList>
            <person name="Sakamoto M."/>
            <person name="Murakami T."/>
            <person name="Mori H."/>
        </authorList>
    </citation>
    <scope>NUCLEOTIDE SEQUENCE [LARGE SCALE GENOMIC DNA]</scope>
    <source>
        <strain evidence="2">JCM 30884</strain>
    </source>
</reference>
<dbReference type="RefSeq" id="WP_163051177.1">
    <property type="nucleotide sequence ID" value="NZ_AP019695.1"/>
</dbReference>
<proteinExistence type="predicted"/>
<dbReference type="EMBL" id="AP019695">
    <property type="protein sequence ID" value="BBK21330.1"/>
    <property type="molecule type" value="Genomic_DNA"/>
</dbReference>
<gene>
    <name evidence="1" type="ORF">Aargi30884_02330</name>
</gene>
<dbReference type="KEGG" id="aarg:Aargi30884_02330"/>
<dbReference type="AlphaFoldDB" id="A0A6N4TEH1"/>
<name>A0A6N4TEH1_9FIRM</name>
<keyword evidence="2" id="KW-1185">Reference proteome</keyword>
<evidence type="ECO:0008006" key="3">
    <source>
        <dbReference type="Google" id="ProtNLM"/>
    </source>
</evidence>
<sequence>MREGVGCALGFDKLIDTGDNSTLCFRPITPVIQSSMRIIWKEHNVLSKPQELFFKELEKNIG</sequence>
<protein>
    <recommendedName>
        <fullName evidence="3">LysR substrate-binding domain-containing protein</fullName>
    </recommendedName>
</protein>
<accession>A0A6N4TEH1</accession>
<organism evidence="1 2">
    <name type="scientific">Amedibacterium intestinale</name>
    <dbReference type="NCBI Taxonomy" id="2583452"/>
    <lineage>
        <taxon>Bacteria</taxon>
        <taxon>Bacillati</taxon>
        <taxon>Bacillota</taxon>
        <taxon>Erysipelotrichia</taxon>
        <taxon>Erysipelotrichales</taxon>
        <taxon>Erysipelotrichaceae</taxon>
        <taxon>Amedibacterium</taxon>
    </lineage>
</organism>
<dbReference type="Proteomes" id="UP000464754">
    <property type="component" value="Chromosome"/>
</dbReference>
<evidence type="ECO:0000313" key="1">
    <source>
        <dbReference type="EMBL" id="BBK21330.1"/>
    </source>
</evidence>
<evidence type="ECO:0000313" key="2">
    <source>
        <dbReference type="Proteomes" id="UP000464754"/>
    </source>
</evidence>